<keyword evidence="12" id="KW-0407">Ion channel</keyword>
<evidence type="ECO:0000259" key="17">
    <source>
        <dbReference type="Pfam" id="PF02932"/>
    </source>
</evidence>
<evidence type="ECO:0000256" key="8">
    <source>
        <dbReference type="ARBA" id="ARBA00023157"/>
    </source>
</evidence>
<evidence type="ECO:0000256" key="9">
    <source>
        <dbReference type="ARBA" id="ARBA00023170"/>
    </source>
</evidence>
<keyword evidence="6" id="KW-0406">Ion transport</keyword>
<dbReference type="InterPro" id="IPR038050">
    <property type="entry name" value="Neuro_actylchol_rec"/>
</dbReference>
<dbReference type="Gene3D" id="2.70.170.10">
    <property type="entry name" value="Neurotransmitter-gated ion-channel ligand-binding domain"/>
    <property type="match status" value="2"/>
</dbReference>
<dbReference type="InterPro" id="IPR006202">
    <property type="entry name" value="Neur_chan_lig-bd"/>
</dbReference>
<accession>A0A1W0WX64</accession>
<evidence type="ECO:0000256" key="1">
    <source>
        <dbReference type="ARBA" id="ARBA00022448"/>
    </source>
</evidence>
<evidence type="ECO:0000256" key="11">
    <source>
        <dbReference type="ARBA" id="ARBA00023286"/>
    </source>
</evidence>
<evidence type="ECO:0000256" key="12">
    <source>
        <dbReference type="ARBA" id="ARBA00023303"/>
    </source>
</evidence>
<keyword evidence="15" id="KW-0732">Signal</keyword>
<dbReference type="Gene3D" id="1.20.58.390">
    <property type="entry name" value="Neurotransmitter-gated ion-channel transmembrane domain"/>
    <property type="match status" value="4"/>
</dbReference>
<keyword evidence="11" id="KW-1071">Ligand-gated ion channel</keyword>
<evidence type="ECO:0000313" key="18">
    <source>
        <dbReference type="EMBL" id="OQV19795.1"/>
    </source>
</evidence>
<feature type="transmembrane region" description="Helical" evidence="14">
    <location>
        <begin position="766"/>
        <end position="789"/>
    </location>
</feature>
<evidence type="ECO:0000313" key="19">
    <source>
        <dbReference type="Proteomes" id="UP000192578"/>
    </source>
</evidence>
<feature type="transmembrane region" description="Helical" evidence="14">
    <location>
        <begin position="245"/>
        <end position="269"/>
    </location>
</feature>
<name>A0A1W0WX64_HYPEX</name>
<evidence type="ECO:0000256" key="2">
    <source>
        <dbReference type="ARBA" id="ARBA00022475"/>
    </source>
</evidence>
<evidence type="ECO:0000256" key="5">
    <source>
        <dbReference type="ARBA" id="ARBA00023018"/>
    </source>
</evidence>
<dbReference type="CDD" id="cd19064">
    <property type="entry name" value="LGIC_TM_nAChR"/>
    <property type="match status" value="2"/>
</dbReference>
<evidence type="ECO:0000256" key="13">
    <source>
        <dbReference type="ARBA" id="ARBA00034099"/>
    </source>
</evidence>
<dbReference type="FunFam" id="2.70.170.10:FF:000028">
    <property type="entry name" value="AcetylCholine Receptor"/>
    <property type="match status" value="2"/>
</dbReference>
<feature type="domain" description="Neurotransmitter-gated ion-channel ligand-binding" evidence="16">
    <location>
        <begin position="561"/>
        <end position="758"/>
    </location>
</feature>
<dbReference type="AlphaFoldDB" id="A0A1W0WX64"/>
<evidence type="ECO:0000256" key="3">
    <source>
        <dbReference type="ARBA" id="ARBA00022692"/>
    </source>
</evidence>
<protein>
    <submittedName>
        <fullName evidence="18">Acetylcholine receptor subunit beta-like 1</fullName>
    </submittedName>
</protein>
<feature type="transmembrane region" description="Helical" evidence="14">
    <location>
        <begin position="276"/>
        <end position="297"/>
    </location>
</feature>
<dbReference type="PRINTS" id="PR00252">
    <property type="entry name" value="NRIONCHANNEL"/>
</dbReference>
<comment type="caution">
    <text evidence="18">The sequence shown here is derived from an EMBL/GenBank/DDBJ whole genome shotgun (WGS) entry which is preliminary data.</text>
</comment>
<feature type="signal peptide" evidence="15">
    <location>
        <begin position="1"/>
        <end position="23"/>
    </location>
</feature>
<dbReference type="FunFam" id="1.20.58.390:FF:000038">
    <property type="entry name" value="Acetylcholine receptor subunit beta-like 1"/>
    <property type="match status" value="2"/>
</dbReference>
<keyword evidence="2" id="KW-1003">Cell membrane</keyword>
<keyword evidence="3 14" id="KW-0812">Transmembrane</keyword>
<keyword evidence="10" id="KW-0325">Glycoprotein</keyword>
<dbReference type="InterPro" id="IPR025533">
    <property type="entry name" value="DUF4419"/>
</dbReference>
<evidence type="ECO:0000256" key="7">
    <source>
        <dbReference type="ARBA" id="ARBA00023136"/>
    </source>
</evidence>
<dbReference type="PRINTS" id="PR00254">
    <property type="entry name" value="NICOTINICR"/>
</dbReference>
<proteinExistence type="predicted"/>
<keyword evidence="1" id="KW-0813">Transport</keyword>
<dbReference type="InterPro" id="IPR036734">
    <property type="entry name" value="Neur_chan_lig-bd_sf"/>
</dbReference>
<feature type="transmembrane region" description="Helical" evidence="14">
    <location>
        <begin position="796"/>
        <end position="817"/>
    </location>
</feature>
<feature type="transmembrane region" description="Helical" evidence="14">
    <location>
        <begin position="504"/>
        <end position="522"/>
    </location>
</feature>
<dbReference type="InterPro" id="IPR036719">
    <property type="entry name" value="Neuro-gated_channel_TM_sf"/>
</dbReference>
<dbReference type="SUPFAM" id="SSF90112">
    <property type="entry name" value="Neurotransmitter-gated ion-channel transmembrane pore"/>
    <property type="match status" value="2"/>
</dbReference>
<gene>
    <name evidence="18" type="ORF">BV898_06067</name>
</gene>
<keyword evidence="7 14" id="KW-0472">Membrane</keyword>
<feature type="domain" description="Neurotransmitter-gated ion-channel transmembrane" evidence="17">
    <location>
        <begin position="772"/>
        <end position="1016"/>
    </location>
</feature>
<keyword evidence="19" id="KW-1185">Reference proteome</keyword>
<dbReference type="Proteomes" id="UP000192578">
    <property type="component" value="Unassembled WGS sequence"/>
</dbReference>
<dbReference type="PANTHER" id="PTHR18945">
    <property type="entry name" value="NEUROTRANSMITTER GATED ION CHANNEL"/>
    <property type="match status" value="1"/>
</dbReference>
<feature type="domain" description="Neurotransmitter-gated ion-channel ligand-binding" evidence="16">
    <location>
        <begin position="28"/>
        <end position="238"/>
    </location>
</feature>
<feature type="transmembrane region" description="Helical" evidence="14">
    <location>
        <begin position="829"/>
        <end position="850"/>
    </location>
</feature>
<dbReference type="InterPro" id="IPR006201">
    <property type="entry name" value="Neur_channel"/>
</dbReference>
<dbReference type="GO" id="GO:0045211">
    <property type="term" value="C:postsynaptic membrane"/>
    <property type="evidence" value="ECO:0007669"/>
    <property type="project" value="InterPro"/>
</dbReference>
<reference evidence="19" key="1">
    <citation type="submission" date="2017-01" db="EMBL/GenBank/DDBJ databases">
        <title>Comparative genomics of anhydrobiosis in the tardigrade Hypsibius dujardini.</title>
        <authorList>
            <person name="Yoshida Y."/>
            <person name="Koutsovoulos G."/>
            <person name="Laetsch D."/>
            <person name="Stevens L."/>
            <person name="Kumar S."/>
            <person name="Horikawa D."/>
            <person name="Ishino K."/>
            <person name="Komine S."/>
            <person name="Tomita M."/>
            <person name="Blaxter M."/>
            <person name="Arakawa K."/>
        </authorList>
    </citation>
    <scope>NUCLEOTIDE SEQUENCE [LARGE SCALE GENOMIC DNA]</scope>
    <source>
        <strain evidence="19">Z151</strain>
    </source>
</reference>
<sequence>MGKAITCVIVLLAGICIFKPCLASEAQETLITELFNNYQPWEKPPLSEDGVTTTKPIIIQFGLTLNILVFVDDMNQIMKTNGYMEIAWNDTRLRWDPAKHGGVTCLRLPVEKVWQPDVALTNTCNGKYEPNYKSNVLVYNSGYIFWVPPFIFISGCDTNPLYFPFDRQLCNMVFRSTTYSADEVDFFLDHDSSMVLKDYSEQPSGTWDILEPVPMTKYYRMNYRTHGPVPDVSVQIDLTVARKSLFYVITFLLPCVCIAFLTVFLFYLPTASGEKLCLAISILFSIVVFLLILLEILPPSDCFPLMMKFLVFTFVCNLVSVVITTICVNWNFRNPKTHTMPNWVRVVFLHTLPNYIGMKRPQRQDKKKLFQPAVPQSPLTAQKSSLKFRGSNGSKQASVRFALDDGFEEGTGKAELIKPASPAKYPSYGVITASNNYGFTESRDSTNSASIKELLQLGQYLAKFPGYEEALANVAYIAKNMEEQDEEGDVADDWKFVTLVIDRFLLIIFFIGNTIGSFSILLNSPNLYLSLPSPAKPAKSGDPFVCLASDAQATLIDELFLTRNYDLLSRPVDDIRETVNISFGLTLNILVSVCDKDQVMKTNGYMELSWNDNRLKWDPAAYGGVKVLRLPVDKIWQPDVALTNTVDGQFWPSYKSNALVYHDGLVMWVPPFIFKSGCATDPLYFPFDRQLCYMVFRSVTYNAHEVDLRLTRPKMELKDYLEQPSGSWDVAEVPMSTRYRMNYHTDSPSPDVSVELNIWVARKAQFYIVTFLLPCVCIGFVTVVLFCLPTASGEKLCLAISILFAIVVFLLILSEILPPSDSVPLMTKFLVFTFLCNLASVTITTVSVNWHFRSPKTHAMPRWVRLVFLELLPGYIGMRPPSDHYSDEQPNQERPALWLNSPEDNKTLKSCLKKRELNRKQAGTPPRLAFSSCLDQDDDHAKSENWTHLYNFMVPDQGLIQLGQYLQQFPGYEDAVTDVAFIADATRAQHQDSQVTDDWKYIVMVVDRLLLIVFLIGVKAALKAYSYHHRLIIRPENVWITILRQLSLYVNANAEQLRHVFAAPEGQNSLAIDVLMYETQCNTDFEIAEAFGAAIQGYLLDKTLRDWIISDFTTTTVTDRIVSSVTVMATFEVCVDRRLHEVNVC</sequence>
<dbReference type="InterPro" id="IPR002394">
    <property type="entry name" value="Nicotinic_acetylcholine_rcpt"/>
</dbReference>
<feature type="chain" id="PRO_5013071413" evidence="15">
    <location>
        <begin position="24"/>
        <end position="1145"/>
    </location>
</feature>
<keyword evidence="4 14" id="KW-1133">Transmembrane helix</keyword>
<comment type="subcellular location">
    <subcellularLocation>
        <location evidence="13">Synaptic cell membrane</location>
        <topology evidence="13">Multi-pass membrane protein</topology>
    </subcellularLocation>
</comment>
<dbReference type="InterPro" id="IPR006029">
    <property type="entry name" value="Neurotrans-gated_channel_TM"/>
</dbReference>
<keyword evidence="5" id="KW-0770">Synapse</keyword>
<dbReference type="OrthoDB" id="5975154at2759"/>
<evidence type="ECO:0000259" key="16">
    <source>
        <dbReference type="Pfam" id="PF02931"/>
    </source>
</evidence>
<keyword evidence="8" id="KW-1015">Disulfide bond</keyword>
<keyword evidence="9 18" id="KW-0675">Receptor</keyword>
<dbReference type="GO" id="GO:0004888">
    <property type="term" value="F:transmembrane signaling receptor activity"/>
    <property type="evidence" value="ECO:0007669"/>
    <property type="project" value="InterPro"/>
</dbReference>
<dbReference type="SUPFAM" id="SSF63712">
    <property type="entry name" value="Nicotinic receptor ligand binding domain-like"/>
    <property type="match status" value="2"/>
</dbReference>
<evidence type="ECO:0000256" key="14">
    <source>
        <dbReference type="SAM" id="Phobius"/>
    </source>
</evidence>
<organism evidence="18 19">
    <name type="scientific">Hypsibius exemplaris</name>
    <name type="common">Freshwater tardigrade</name>
    <dbReference type="NCBI Taxonomy" id="2072580"/>
    <lineage>
        <taxon>Eukaryota</taxon>
        <taxon>Metazoa</taxon>
        <taxon>Ecdysozoa</taxon>
        <taxon>Tardigrada</taxon>
        <taxon>Eutardigrada</taxon>
        <taxon>Parachela</taxon>
        <taxon>Hypsibioidea</taxon>
        <taxon>Hypsibiidae</taxon>
        <taxon>Hypsibius</taxon>
    </lineage>
</organism>
<evidence type="ECO:0000256" key="10">
    <source>
        <dbReference type="ARBA" id="ARBA00023180"/>
    </source>
</evidence>
<evidence type="ECO:0000256" key="15">
    <source>
        <dbReference type="SAM" id="SignalP"/>
    </source>
</evidence>
<dbReference type="Pfam" id="PF14388">
    <property type="entry name" value="DUF4419"/>
    <property type="match status" value="1"/>
</dbReference>
<feature type="transmembrane region" description="Helical" evidence="14">
    <location>
        <begin position="309"/>
        <end position="332"/>
    </location>
</feature>
<dbReference type="GO" id="GO:0022848">
    <property type="term" value="F:acetylcholine-gated monoatomic cation-selective channel activity"/>
    <property type="evidence" value="ECO:0007669"/>
    <property type="project" value="InterPro"/>
</dbReference>
<dbReference type="EMBL" id="MTYJ01000035">
    <property type="protein sequence ID" value="OQV19795.1"/>
    <property type="molecule type" value="Genomic_DNA"/>
</dbReference>
<evidence type="ECO:0000256" key="4">
    <source>
        <dbReference type="ARBA" id="ARBA00022989"/>
    </source>
</evidence>
<dbReference type="CDD" id="cd18997">
    <property type="entry name" value="LGIC_ECD_nAChR"/>
    <property type="match status" value="2"/>
</dbReference>
<feature type="domain" description="Neurotransmitter-gated ion-channel transmembrane" evidence="17">
    <location>
        <begin position="252"/>
        <end position="520"/>
    </location>
</feature>
<dbReference type="Pfam" id="PF02931">
    <property type="entry name" value="Neur_chan_LBD"/>
    <property type="match status" value="2"/>
</dbReference>
<dbReference type="Pfam" id="PF02932">
    <property type="entry name" value="Neur_chan_memb"/>
    <property type="match status" value="2"/>
</dbReference>
<evidence type="ECO:0000256" key="6">
    <source>
        <dbReference type="ARBA" id="ARBA00023065"/>
    </source>
</evidence>